<evidence type="ECO:0000256" key="1">
    <source>
        <dbReference type="SAM" id="MobiDB-lite"/>
    </source>
</evidence>
<keyword evidence="2" id="KW-0472">Membrane</keyword>
<reference evidence="5" key="1">
    <citation type="submission" date="2016-06" db="UniProtKB">
        <authorList>
            <consortium name="WormBaseParasite"/>
        </authorList>
    </citation>
    <scope>IDENTIFICATION</scope>
</reference>
<evidence type="ECO:0000313" key="4">
    <source>
        <dbReference type="Proteomes" id="UP000270296"/>
    </source>
</evidence>
<feature type="region of interest" description="Disordered" evidence="1">
    <location>
        <begin position="1"/>
        <end position="23"/>
    </location>
</feature>
<keyword evidence="2" id="KW-0812">Transmembrane</keyword>
<gene>
    <name evidence="3" type="ORF">SBAD_LOCUS9573</name>
</gene>
<evidence type="ECO:0000313" key="3">
    <source>
        <dbReference type="EMBL" id="VDP24022.1"/>
    </source>
</evidence>
<feature type="transmembrane region" description="Helical" evidence="2">
    <location>
        <begin position="44"/>
        <end position="64"/>
    </location>
</feature>
<name>A0A183J126_9BILA</name>
<proteinExistence type="predicted"/>
<keyword evidence="2" id="KW-1133">Transmembrane helix</keyword>
<dbReference type="AlphaFoldDB" id="A0A183J126"/>
<keyword evidence="4" id="KW-1185">Reference proteome</keyword>
<dbReference type="WBParaSite" id="SBAD_0000992201-mRNA-1">
    <property type="protein sequence ID" value="SBAD_0000992201-mRNA-1"/>
    <property type="gene ID" value="SBAD_0000992201"/>
</dbReference>
<protein>
    <submittedName>
        <fullName evidence="3 5">Uncharacterized protein</fullName>
    </submittedName>
</protein>
<dbReference type="EMBL" id="UZAM01012886">
    <property type="protein sequence ID" value="VDP24022.1"/>
    <property type="molecule type" value="Genomic_DNA"/>
</dbReference>
<organism evidence="5">
    <name type="scientific">Soboliphyme baturini</name>
    <dbReference type="NCBI Taxonomy" id="241478"/>
    <lineage>
        <taxon>Eukaryota</taxon>
        <taxon>Metazoa</taxon>
        <taxon>Ecdysozoa</taxon>
        <taxon>Nematoda</taxon>
        <taxon>Enoplea</taxon>
        <taxon>Dorylaimia</taxon>
        <taxon>Dioctophymatida</taxon>
        <taxon>Dioctophymatoidea</taxon>
        <taxon>Soboliphymatidae</taxon>
        <taxon>Soboliphyme</taxon>
    </lineage>
</organism>
<accession>A0A183J126</accession>
<evidence type="ECO:0000313" key="5">
    <source>
        <dbReference type="WBParaSite" id="SBAD_0000992201-mRNA-1"/>
    </source>
</evidence>
<sequence>MCVRAISGGKKRQPNLGGREDQATGDLSLNAQLRPTARHAEAKYTMWSSALIILIPLLAVYVNAACPTFSNWTSWTDECLWYPLRNMYSKIADTCGIPSMRNLSTVVPTPPGFVIPERCGHCSFKFRCRNRTKTESCL</sequence>
<evidence type="ECO:0000256" key="2">
    <source>
        <dbReference type="SAM" id="Phobius"/>
    </source>
</evidence>
<dbReference type="Proteomes" id="UP000270296">
    <property type="component" value="Unassembled WGS sequence"/>
</dbReference>
<reference evidence="3 4" key="2">
    <citation type="submission" date="2018-11" db="EMBL/GenBank/DDBJ databases">
        <authorList>
            <consortium name="Pathogen Informatics"/>
        </authorList>
    </citation>
    <scope>NUCLEOTIDE SEQUENCE [LARGE SCALE GENOMIC DNA]</scope>
</reference>